<dbReference type="InterPro" id="IPR006197">
    <property type="entry name" value="Peptidase_S24_LexA"/>
</dbReference>
<dbReference type="GO" id="GO:0006281">
    <property type="term" value="P:DNA repair"/>
    <property type="evidence" value="ECO:0007669"/>
    <property type="project" value="UniProtKB-KW"/>
</dbReference>
<dbReference type="InterPro" id="IPR039418">
    <property type="entry name" value="LexA-like"/>
</dbReference>
<dbReference type="GO" id="GO:0003677">
    <property type="term" value="F:DNA binding"/>
    <property type="evidence" value="ECO:0007669"/>
    <property type="project" value="InterPro"/>
</dbReference>
<comment type="similarity">
    <text evidence="1 7">Belongs to the peptidase S24 family.</text>
</comment>
<dbReference type="GO" id="GO:0009432">
    <property type="term" value="P:SOS response"/>
    <property type="evidence" value="ECO:0007669"/>
    <property type="project" value="UniProtKB-KW"/>
</dbReference>
<name>A0A1W1VVK0_9FIRM</name>
<keyword evidence="6" id="KW-0742">SOS response</keyword>
<dbReference type="Pfam" id="PF00717">
    <property type="entry name" value="Peptidase_S24"/>
    <property type="match status" value="1"/>
</dbReference>
<keyword evidence="3 7" id="KW-0378">Hydrolase</keyword>
<proteinExistence type="inferred from homology"/>
<organism evidence="9 10">
    <name type="scientific">Thermanaeromonas toyohensis ToBE</name>
    <dbReference type="NCBI Taxonomy" id="698762"/>
    <lineage>
        <taxon>Bacteria</taxon>
        <taxon>Bacillati</taxon>
        <taxon>Bacillota</taxon>
        <taxon>Clostridia</taxon>
        <taxon>Neomoorellales</taxon>
        <taxon>Neomoorellaceae</taxon>
        <taxon>Thermanaeromonas</taxon>
    </lineage>
</organism>
<dbReference type="GO" id="GO:0016787">
    <property type="term" value="F:hydrolase activity"/>
    <property type="evidence" value="ECO:0007669"/>
    <property type="project" value="UniProtKB-KW"/>
</dbReference>
<dbReference type="SUPFAM" id="SSF51306">
    <property type="entry name" value="LexA/Signal peptidase"/>
    <property type="match status" value="1"/>
</dbReference>
<dbReference type="PANTHER" id="PTHR33516:SF2">
    <property type="entry name" value="LEXA REPRESSOR-RELATED"/>
    <property type="match status" value="1"/>
</dbReference>
<sequence length="210" mass="23048">MPSLEDLVVLARVLEADVEKLVYLAVPTESDARRELKQAQAAGGKEGERQAVRLRQLLAARREARRRKALELLRPVPSLRRVPFAGDVAAGPPKLAIEQPGEYTDVLDAAVDYALVVRGDSMVGAGIEDGDTVWVRRDEAAKHGDTVVALIDGEEITVKHLVEENGHWLLRANNPYKDYPDIPLGPRDEIIGVVKWVVKAPGPPPVRPVK</sequence>
<dbReference type="CDD" id="cd06529">
    <property type="entry name" value="S24_LexA-like"/>
    <property type="match status" value="1"/>
</dbReference>
<accession>A0A1W1VVK0</accession>
<evidence type="ECO:0000256" key="2">
    <source>
        <dbReference type="ARBA" id="ARBA00022763"/>
    </source>
</evidence>
<keyword evidence="2" id="KW-0227">DNA damage</keyword>
<reference evidence="9 10" key="1">
    <citation type="submission" date="2017-04" db="EMBL/GenBank/DDBJ databases">
        <authorList>
            <person name="Afonso C.L."/>
            <person name="Miller P.J."/>
            <person name="Scott M.A."/>
            <person name="Spackman E."/>
            <person name="Goraichik I."/>
            <person name="Dimitrov K.M."/>
            <person name="Suarez D.L."/>
            <person name="Swayne D.E."/>
        </authorList>
    </citation>
    <scope>NUCLEOTIDE SEQUENCE [LARGE SCALE GENOMIC DNA]</scope>
    <source>
        <strain evidence="9 10">ToBE</strain>
    </source>
</reference>
<evidence type="ECO:0000256" key="1">
    <source>
        <dbReference type="ARBA" id="ARBA00007484"/>
    </source>
</evidence>
<evidence type="ECO:0000256" key="6">
    <source>
        <dbReference type="ARBA" id="ARBA00023236"/>
    </source>
</evidence>
<feature type="domain" description="Peptidase S24/S26A/S26B/S26C" evidence="8">
    <location>
        <begin position="83"/>
        <end position="194"/>
    </location>
</feature>
<evidence type="ECO:0000313" key="9">
    <source>
        <dbReference type="EMBL" id="SMB97131.1"/>
    </source>
</evidence>
<gene>
    <name evidence="9" type="ORF">SAMN00808754_1765</name>
</gene>
<evidence type="ECO:0000256" key="5">
    <source>
        <dbReference type="ARBA" id="ARBA00023204"/>
    </source>
</evidence>
<evidence type="ECO:0000256" key="3">
    <source>
        <dbReference type="ARBA" id="ARBA00022801"/>
    </source>
</evidence>
<dbReference type="PRINTS" id="PR00726">
    <property type="entry name" value="LEXASERPTASE"/>
</dbReference>
<dbReference type="EMBL" id="LT838272">
    <property type="protein sequence ID" value="SMB97131.1"/>
    <property type="molecule type" value="Genomic_DNA"/>
</dbReference>
<dbReference type="Proteomes" id="UP000192569">
    <property type="component" value="Chromosome I"/>
</dbReference>
<keyword evidence="5" id="KW-0234">DNA repair</keyword>
<dbReference type="PANTHER" id="PTHR33516">
    <property type="entry name" value="LEXA REPRESSOR"/>
    <property type="match status" value="1"/>
</dbReference>
<dbReference type="AlphaFoldDB" id="A0A1W1VVK0"/>
<dbReference type="STRING" id="698762.SAMN00808754_1765"/>
<dbReference type="GO" id="GO:0006355">
    <property type="term" value="P:regulation of DNA-templated transcription"/>
    <property type="evidence" value="ECO:0007669"/>
    <property type="project" value="InterPro"/>
</dbReference>
<evidence type="ECO:0000259" key="8">
    <source>
        <dbReference type="Pfam" id="PF00717"/>
    </source>
</evidence>
<dbReference type="InterPro" id="IPR036286">
    <property type="entry name" value="LexA/Signal_pep-like_sf"/>
</dbReference>
<dbReference type="InterPro" id="IPR015927">
    <property type="entry name" value="Peptidase_S24_S26A/B/C"/>
</dbReference>
<keyword evidence="10" id="KW-1185">Reference proteome</keyword>
<protein>
    <submittedName>
        <fullName evidence="9">Repressor LexA</fullName>
    </submittedName>
</protein>
<evidence type="ECO:0000313" key="10">
    <source>
        <dbReference type="Proteomes" id="UP000192569"/>
    </source>
</evidence>
<evidence type="ECO:0000256" key="7">
    <source>
        <dbReference type="RuleBase" id="RU003991"/>
    </source>
</evidence>
<dbReference type="OrthoDB" id="9802364at2"/>
<evidence type="ECO:0000256" key="4">
    <source>
        <dbReference type="ARBA" id="ARBA00022813"/>
    </source>
</evidence>
<keyword evidence="4 7" id="KW-0068">Autocatalytic cleavage</keyword>
<dbReference type="InterPro" id="IPR050077">
    <property type="entry name" value="LexA_repressor"/>
</dbReference>
<dbReference type="Gene3D" id="2.10.109.10">
    <property type="entry name" value="Umud Fragment, subunit A"/>
    <property type="match status" value="1"/>
</dbReference>